<dbReference type="InterPro" id="IPR018379">
    <property type="entry name" value="BEN_domain"/>
</dbReference>
<reference evidence="8 9" key="1">
    <citation type="journal article" date="2023" name="Nucleic Acids Res.">
        <title>The hologenome of Daphnia magna reveals possible DNA methylation and microbiome-mediated evolution of the host genome.</title>
        <authorList>
            <person name="Chaturvedi A."/>
            <person name="Li X."/>
            <person name="Dhandapani V."/>
            <person name="Marshall H."/>
            <person name="Kissane S."/>
            <person name="Cuenca-Cambronero M."/>
            <person name="Asole G."/>
            <person name="Calvet F."/>
            <person name="Ruiz-Romero M."/>
            <person name="Marangio P."/>
            <person name="Guigo R."/>
            <person name="Rago D."/>
            <person name="Mirbahai L."/>
            <person name="Eastwood N."/>
            <person name="Colbourne J.K."/>
            <person name="Zhou J."/>
            <person name="Mallon E."/>
            <person name="Orsini L."/>
        </authorList>
    </citation>
    <scope>NUCLEOTIDE SEQUENCE [LARGE SCALE GENOMIC DNA]</scope>
    <source>
        <strain evidence="8">LRV0_1</strain>
    </source>
</reference>
<keyword evidence="5" id="KW-0539">Nucleus</keyword>
<evidence type="ECO:0000256" key="5">
    <source>
        <dbReference type="ARBA" id="ARBA00023242"/>
    </source>
</evidence>
<organism evidence="8 9">
    <name type="scientific">Daphnia magna</name>
    <dbReference type="NCBI Taxonomy" id="35525"/>
    <lineage>
        <taxon>Eukaryota</taxon>
        <taxon>Metazoa</taxon>
        <taxon>Ecdysozoa</taxon>
        <taxon>Arthropoda</taxon>
        <taxon>Crustacea</taxon>
        <taxon>Branchiopoda</taxon>
        <taxon>Diplostraca</taxon>
        <taxon>Cladocera</taxon>
        <taxon>Anomopoda</taxon>
        <taxon>Daphniidae</taxon>
        <taxon>Daphnia</taxon>
    </lineage>
</organism>
<dbReference type="InterPro" id="IPR037496">
    <property type="entry name" value="BEND6-like"/>
</dbReference>
<evidence type="ECO:0000256" key="4">
    <source>
        <dbReference type="ARBA" id="ARBA00023163"/>
    </source>
</evidence>
<name>A0ABQ9ZL92_9CRUS</name>
<keyword evidence="3" id="KW-0805">Transcription regulation</keyword>
<gene>
    <name evidence="8" type="ORF">OUZ56_026238</name>
</gene>
<evidence type="ECO:0000313" key="9">
    <source>
        <dbReference type="Proteomes" id="UP001234178"/>
    </source>
</evidence>
<proteinExistence type="predicted"/>
<keyword evidence="2" id="KW-0678">Repressor</keyword>
<keyword evidence="9" id="KW-1185">Reference proteome</keyword>
<evidence type="ECO:0000256" key="2">
    <source>
        <dbReference type="ARBA" id="ARBA00022491"/>
    </source>
</evidence>
<comment type="subcellular location">
    <subcellularLocation>
        <location evidence="1">Nucleus</location>
    </subcellularLocation>
</comment>
<accession>A0ABQ9ZL92</accession>
<comment type="caution">
    <text evidence="8">The sequence shown here is derived from an EMBL/GenBank/DDBJ whole genome shotgun (WGS) entry which is preliminary data.</text>
</comment>
<feature type="region of interest" description="Disordered" evidence="6">
    <location>
        <begin position="87"/>
        <end position="216"/>
    </location>
</feature>
<evidence type="ECO:0000313" key="8">
    <source>
        <dbReference type="EMBL" id="KAK4013686.1"/>
    </source>
</evidence>
<dbReference type="Pfam" id="PF10523">
    <property type="entry name" value="BEN"/>
    <property type="match status" value="1"/>
</dbReference>
<evidence type="ECO:0000256" key="6">
    <source>
        <dbReference type="SAM" id="MobiDB-lite"/>
    </source>
</evidence>
<dbReference type="Gene3D" id="1.10.10.2590">
    <property type="entry name" value="BEN domain"/>
    <property type="match status" value="1"/>
</dbReference>
<feature type="domain" description="BEN" evidence="7">
    <location>
        <begin position="361"/>
        <end position="417"/>
    </location>
</feature>
<feature type="compositionally biased region" description="Polar residues" evidence="6">
    <location>
        <begin position="174"/>
        <end position="186"/>
    </location>
</feature>
<feature type="region of interest" description="Disordered" evidence="6">
    <location>
        <begin position="30"/>
        <end position="73"/>
    </location>
</feature>
<evidence type="ECO:0000256" key="3">
    <source>
        <dbReference type="ARBA" id="ARBA00023015"/>
    </source>
</evidence>
<dbReference type="PANTHER" id="PTHR35346:SF1">
    <property type="entry name" value="BEN DOMAIN-CONTAINING PROTEIN 6"/>
    <property type="match status" value="1"/>
</dbReference>
<evidence type="ECO:0000259" key="7">
    <source>
        <dbReference type="Pfam" id="PF10523"/>
    </source>
</evidence>
<dbReference type="PANTHER" id="PTHR35346">
    <property type="entry name" value="BEN DOMAIN-CONTAINING PROTEIN 6"/>
    <property type="match status" value="1"/>
</dbReference>
<dbReference type="Proteomes" id="UP001234178">
    <property type="component" value="Unassembled WGS sequence"/>
</dbReference>
<sequence>MRSCKVITYSEDRDVVVAVRDAMMPPIGVQKAVAKKSAPKSSPNQKHGTGQKSTSPPPNLPVEKSSTVTRKTMDIFVKDMEGLGCQLITGGDEDKPDESADSSLHHEDDQKGNSTSESEDEDVIPPTPPPPPAKRRRANQCVKSMGNTTSKRNSSHSKENDSFVTPKRNKKSSAKNSDSQILTSLDVNIFDTPPSSTTKGNPKRVLDEQATEPVDAELHSLNEYKDTIDELKNEISFLNEQIRDSTFELEIERDDYNHKIFEKDATILRLQEEINSLKQLNPQALAKSLNEGLALLHTTLETLTISQVNAQQSRVQLERSESGRTNLVKLHKDYETTIHQNALATAMSYGKAGSKKKDMSKMINIIMEALWDREFMSKHSLTGKKAPTDKTNNPAKPALPKEDVQAITNKSTIRTNNLQNFNVLIFISGFIVEFWGTKHKLAIDPSMVHPCTTSKLLSEHTAHKSREKLFVEDAGNEVPSE</sequence>
<protein>
    <recommendedName>
        <fullName evidence="7">BEN domain-containing protein</fullName>
    </recommendedName>
</protein>
<dbReference type="EMBL" id="JAOYFB010000004">
    <property type="protein sequence ID" value="KAK4013686.1"/>
    <property type="molecule type" value="Genomic_DNA"/>
</dbReference>
<feature type="compositionally biased region" description="Polar residues" evidence="6">
    <location>
        <begin position="141"/>
        <end position="152"/>
    </location>
</feature>
<evidence type="ECO:0000256" key="1">
    <source>
        <dbReference type="ARBA" id="ARBA00004123"/>
    </source>
</evidence>
<keyword evidence="4" id="KW-0804">Transcription</keyword>